<gene>
    <name evidence="1" type="ORF">FA95DRAFT_1463094</name>
</gene>
<comment type="caution">
    <text evidence="1">The sequence shown here is derived from an EMBL/GenBank/DDBJ whole genome shotgun (WGS) entry which is preliminary data.</text>
</comment>
<name>A0ACB8S3K9_9AGAM</name>
<accession>A0ACB8S3K9</accession>
<evidence type="ECO:0000313" key="2">
    <source>
        <dbReference type="Proteomes" id="UP000814033"/>
    </source>
</evidence>
<organism evidence="1 2">
    <name type="scientific">Auriscalpium vulgare</name>
    <dbReference type="NCBI Taxonomy" id="40419"/>
    <lineage>
        <taxon>Eukaryota</taxon>
        <taxon>Fungi</taxon>
        <taxon>Dikarya</taxon>
        <taxon>Basidiomycota</taxon>
        <taxon>Agaricomycotina</taxon>
        <taxon>Agaricomycetes</taxon>
        <taxon>Russulales</taxon>
        <taxon>Auriscalpiaceae</taxon>
        <taxon>Auriscalpium</taxon>
    </lineage>
</organism>
<protein>
    <submittedName>
        <fullName evidence="1">Phosphatases II</fullName>
    </submittedName>
</protein>
<sequence>LPPWLRKAHDHDHINHVLQVLADRERARSRARASSRPRADIQLKHRLPNVPALLHTKNPLSDHYSVAIACAPENRLCNRYSDIEPYDRTRVLAGRRYFNGNWVRERAGGRWAIATQAPLPHTAHEFLSLIAGLDPGLRPPGEPHLAFHRVRTVVQLTPTHEDGRQKAHVYFPSTPGESWVIQPQQGDPSLPPLKVTLLKSEAMPTLRAVVSTISVSPLYNGTPKYTVIFHHLLYHAWPDHGIPEPEDRASLVKFVRLVYSTNADTTGLAEQNPDPDPPVMVNCSAGVGRTGAFLAISSLLRTNNLLGFPPPPSTPSTPYPPTPLAGFSQSYFTAKSPVAQEVDSLREQRPNMVQRPEQTVLIYEVLIAGFIA</sequence>
<evidence type="ECO:0000313" key="1">
    <source>
        <dbReference type="EMBL" id="KAI0050605.1"/>
    </source>
</evidence>
<feature type="non-terminal residue" evidence="1">
    <location>
        <position position="372"/>
    </location>
</feature>
<feature type="non-terminal residue" evidence="1">
    <location>
        <position position="1"/>
    </location>
</feature>
<reference evidence="1" key="1">
    <citation type="submission" date="2021-02" db="EMBL/GenBank/DDBJ databases">
        <authorList>
            <consortium name="DOE Joint Genome Institute"/>
            <person name="Ahrendt S."/>
            <person name="Looney B.P."/>
            <person name="Miyauchi S."/>
            <person name="Morin E."/>
            <person name="Drula E."/>
            <person name="Courty P.E."/>
            <person name="Chicoki N."/>
            <person name="Fauchery L."/>
            <person name="Kohler A."/>
            <person name="Kuo A."/>
            <person name="Labutti K."/>
            <person name="Pangilinan J."/>
            <person name="Lipzen A."/>
            <person name="Riley R."/>
            <person name="Andreopoulos W."/>
            <person name="He G."/>
            <person name="Johnson J."/>
            <person name="Barry K.W."/>
            <person name="Grigoriev I.V."/>
            <person name="Nagy L."/>
            <person name="Hibbett D."/>
            <person name="Henrissat B."/>
            <person name="Matheny P.B."/>
            <person name="Labbe J."/>
            <person name="Martin F."/>
        </authorList>
    </citation>
    <scope>NUCLEOTIDE SEQUENCE</scope>
    <source>
        <strain evidence="1">FP105234-sp</strain>
    </source>
</reference>
<proteinExistence type="predicted"/>
<keyword evidence="2" id="KW-1185">Reference proteome</keyword>
<dbReference type="EMBL" id="MU275860">
    <property type="protein sequence ID" value="KAI0050605.1"/>
    <property type="molecule type" value="Genomic_DNA"/>
</dbReference>
<dbReference type="Proteomes" id="UP000814033">
    <property type="component" value="Unassembled WGS sequence"/>
</dbReference>
<reference evidence="1" key="2">
    <citation type="journal article" date="2022" name="New Phytol.">
        <title>Evolutionary transition to the ectomycorrhizal habit in the genomes of a hyperdiverse lineage of mushroom-forming fungi.</title>
        <authorList>
            <person name="Looney B."/>
            <person name="Miyauchi S."/>
            <person name="Morin E."/>
            <person name="Drula E."/>
            <person name="Courty P.E."/>
            <person name="Kohler A."/>
            <person name="Kuo A."/>
            <person name="LaButti K."/>
            <person name="Pangilinan J."/>
            <person name="Lipzen A."/>
            <person name="Riley R."/>
            <person name="Andreopoulos W."/>
            <person name="He G."/>
            <person name="Johnson J."/>
            <person name="Nolan M."/>
            <person name="Tritt A."/>
            <person name="Barry K.W."/>
            <person name="Grigoriev I.V."/>
            <person name="Nagy L.G."/>
            <person name="Hibbett D."/>
            <person name="Henrissat B."/>
            <person name="Matheny P.B."/>
            <person name="Labbe J."/>
            <person name="Martin F.M."/>
        </authorList>
    </citation>
    <scope>NUCLEOTIDE SEQUENCE</scope>
    <source>
        <strain evidence="1">FP105234-sp</strain>
    </source>
</reference>